<dbReference type="PANTHER" id="PTHR32309">
    <property type="entry name" value="TYROSINE-PROTEIN KINASE"/>
    <property type="match status" value="1"/>
</dbReference>
<keyword evidence="4 7" id="KW-1133">Transmembrane helix</keyword>
<evidence type="ECO:0000256" key="2">
    <source>
        <dbReference type="ARBA" id="ARBA00022475"/>
    </source>
</evidence>
<dbReference type="RefSeq" id="WP_379044618.1">
    <property type="nucleotide sequence ID" value="NZ_JBHSKW010000042.1"/>
</dbReference>
<comment type="caution">
    <text evidence="9">The sequence shown here is derived from an EMBL/GenBank/DDBJ whole genome shotgun (WGS) entry which is preliminary data.</text>
</comment>
<evidence type="ECO:0000256" key="3">
    <source>
        <dbReference type="ARBA" id="ARBA00022692"/>
    </source>
</evidence>
<feature type="transmembrane region" description="Helical" evidence="7">
    <location>
        <begin position="335"/>
        <end position="359"/>
    </location>
</feature>
<accession>A0ABW5TPP3</accession>
<evidence type="ECO:0000256" key="6">
    <source>
        <dbReference type="SAM" id="Coils"/>
    </source>
</evidence>
<evidence type="ECO:0000259" key="8">
    <source>
        <dbReference type="Pfam" id="PF02706"/>
    </source>
</evidence>
<evidence type="ECO:0000256" key="5">
    <source>
        <dbReference type="ARBA" id="ARBA00023136"/>
    </source>
</evidence>
<protein>
    <submittedName>
        <fullName evidence="9">Wzz/FepE/Etk N-terminal domain-containing protein</fullName>
    </submittedName>
</protein>
<evidence type="ECO:0000256" key="4">
    <source>
        <dbReference type="ARBA" id="ARBA00022989"/>
    </source>
</evidence>
<evidence type="ECO:0000256" key="1">
    <source>
        <dbReference type="ARBA" id="ARBA00004651"/>
    </source>
</evidence>
<reference evidence="10" key="1">
    <citation type="journal article" date="2019" name="Int. J. Syst. Evol. Microbiol.">
        <title>The Global Catalogue of Microorganisms (GCM) 10K type strain sequencing project: providing services to taxonomists for standard genome sequencing and annotation.</title>
        <authorList>
            <consortium name="The Broad Institute Genomics Platform"/>
            <consortium name="The Broad Institute Genome Sequencing Center for Infectious Disease"/>
            <person name="Wu L."/>
            <person name="Ma J."/>
        </authorList>
    </citation>
    <scope>NUCLEOTIDE SEQUENCE [LARGE SCALE GENOMIC DNA]</scope>
    <source>
        <strain evidence="10">KCTC 42456</strain>
    </source>
</reference>
<evidence type="ECO:0000313" key="10">
    <source>
        <dbReference type="Proteomes" id="UP001597546"/>
    </source>
</evidence>
<feature type="transmembrane region" description="Helical" evidence="7">
    <location>
        <begin position="20"/>
        <end position="42"/>
    </location>
</feature>
<dbReference type="InterPro" id="IPR003856">
    <property type="entry name" value="LPS_length_determ_N"/>
</dbReference>
<name>A0ABW5TPP3_9SPHI</name>
<dbReference type="Proteomes" id="UP001597546">
    <property type="component" value="Unassembled WGS sequence"/>
</dbReference>
<proteinExistence type="predicted"/>
<organism evidence="9 10">
    <name type="scientific">Pedobacter alpinus</name>
    <dbReference type="NCBI Taxonomy" id="1590643"/>
    <lineage>
        <taxon>Bacteria</taxon>
        <taxon>Pseudomonadati</taxon>
        <taxon>Bacteroidota</taxon>
        <taxon>Sphingobacteriia</taxon>
        <taxon>Sphingobacteriales</taxon>
        <taxon>Sphingobacteriaceae</taxon>
        <taxon>Pedobacter</taxon>
    </lineage>
</organism>
<sequence length="364" mass="41257">MPNNQANFDLVDVIKLANKYRLHIFLITFFGALIGLILAFVITPKYEAYTTFYIPGNNSISQSLLADNNLENFMSFGDEEQIDQTLELLNSDHLKDKVINQFNLTAHYGIDAAAKFPKTKARAEFKDNVEFKRTDFLAIKILVKDVDAVLAANMANYILVCLDSMRSQIQQIRGEQAYGLIKLAYKKKQTEVDSILKQLSQIRAKGIFDYEAQSEVLSEAIVKAQTQVKAEEARVKVYESYQSKLPDTTIIRAKGKLAAAIATYQSLQPTVANFGKLSGKYLELEAVYKKEQESLSNLQLRFEAAELDYKGFISQRFLVEKAIVPEKSKYPNKMLMVFLFALSAFLISLFTICYINFIAPSFKN</sequence>
<feature type="domain" description="Polysaccharide chain length determinant N-terminal" evidence="8">
    <location>
        <begin position="7"/>
        <end position="101"/>
    </location>
</feature>
<dbReference type="EMBL" id="JBHULV010000008">
    <property type="protein sequence ID" value="MFD2730799.1"/>
    <property type="molecule type" value="Genomic_DNA"/>
</dbReference>
<keyword evidence="3 7" id="KW-0812">Transmembrane</keyword>
<evidence type="ECO:0000313" key="9">
    <source>
        <dbReference type="EMBL" id="MFD2730799.1"/>
    </source>
</evidence>
<evidence type="ECO:0000256" key="7">
    <source>
        <dbReference type="SAM" id="Phobius"/>
    </source>
</evidence>
<gene>
    <name evidence="9" type="ORF">ACFSSE_03710</name>
</gene>
<dbReference type="PANTHER" id="PTHR32309:SF13">
    <property type="entry name" value="FERRIC ENTEROBACTIN TRANSPORT PROTEIN FEPE"/>
    <property type="match status" value="1"/>
</dbReference>
<keyword evidence="5 7" id="KW-0472">Membrane</keyword>
<keyword evidence="2" id="KW-1003">Cell membrane</keyword>
<comment type="subcellular location">
    <subcellularLocation>
        <location evidence="1">Cell membrane</location>
        <topology evidence="1">Multi-pass membrane protein</topology>
    </subcellularLocation>
</comment>
<keyword evidence="10" id="KW-1185">Reference proteome</keyword>
<dbReference type="Pfam" id="PF02706">
    <property type="entry name" value="Wzz"/>
    <property type="match status" value="1"/>
</dbReference>
<keyword evidence="6" id="KW-0175">Coiled coil</keyword>
<feature type="coiled-coil region" evidence="6">
    <location>
        <begin position="281"/>
        <end position="308"/>
    </location>
</feature>
<dbReference type="InterPro" id="IPR050445">
    <property type="entry name" value="Bact_polysacc_biosynth/exp"/>
</dbReference>